<evidence type="ECO:0000256" key="7">
    <source>
        <dbReference type="ARBA" id="ARBA00022840"/>
    </source>
</evidence>
<dbReference type="PANTHER" id="PTHR10682:SF10">
    <property type="entry name" value="POLYNUCLEOTIDE ADENYLYLTRANSFERASE"/>
    <property type="match status" value="1"/>
</dbReference>
<feature type="compositionally biased region" description="Basic and acidic residues" evidence="10">
    <location>
        <begin position="945"/>
        <end position="965"/>
    </location>
</feature>
<evidence type="ECO:0000256" key="5">
    <source>
        <dbReference type="ARBA" id="ARBA00022679"/>
    </source>
</evidence>
<evidence type="ECO:0000256" key="8">
    <source>
        <dbReference type="ARBA" id="ARBA00023242"/>
    </source>
</evidence>
<comment type="caution">
    <text evidence="13">The sequence shown here is derived from an EMBL/GenBank/DDBJ whole genome shotgun (WGS) entry which is preliminary data.</text>
</comment>
<proteinExistence type="inferred from homology"/>
<dbReference type="Gene3D" id="3.30.70.590">
    <property type="entry name" value="Poly(A) polymerase predicted RNA binding domain"/>
    <property type="match status" value="1"/>
</dbReference>
<dbReference type="InterPro" id="IPR002934">
    <property type="entry name" value="Polymerase_NTP_transf_dom"/>
</dbReference>
<sequence length="1813" mass="210545">MRSTLKEIFAIYSIDSFLDSAAKRMLDLQIIIWHFLHIVENALRQIKEMELFDGIANKCEKFGEIRTKFEKEWEELTEKWQINEDFKLNVKICLLHGFTHRIIRHETLNGHSEWATYAKSVSNGIFSIEGGPEFDSNNISTFSEEDYKEHAKKCEESDKYPRIITNNLLSPTLKKKIYRMCLVNLITFSEEFQHLLCYHKEIGKIKRMLHNLLGRNELLGLEQSFPFILHIEIMPFQVLIDIRCVQFQYHTNSASAIKFENQIIFRHLLGNSKLTEREKAIRQSAEKGSELARHILSKVKAVKMEAMGSDAMELAKGICIVSKLAEFVEQQSKVAATEPKKKVYVLKRIGEWWPSECAQAEKAESVAKLARHSLQRESRQNFQCFMTLWRQMADVRGAPTRLHKFMQMTEREIELEIVEDKDDRYTDPEVFRNVEHLQMHYMDVFTTADPSHRKSAKLAADIFCWVFWLENEILSGHEKGKIMPRFTMAWEQNRWYYEMMYDQLFDLEEEAELAKKECQIGILLQMSKDLVEQKLKMPDEKLKIEFRSKKLERLQQNRQDGTAPTPPNGTVDRKWHEIRRKSEEGNVDEKQRSAIEEWLKQRHFDTIKGFLCNSKKFNREFEQRASDNIMRIGTIVDGIENVREIYDLAEKCKEKFANLEENAKSQNENLNEKNKENYSDKKETKNGKKLEKDEEEADQTEPYDVNEALKYVNSEKENNEGKDKKKKKGKKKPKPNKMPSEIGTKSEEENKNSNKMPSEIGTKSEEENQKPNKMPSKISTKSEEENQKPNKMPSKISTKSEEENQKPNKMPSEIGTKSEEENKNSNKMPSEIGTKSEEENQKPNKMPSEIGTKSEEENALREMKEQISEKESLAEILLPQLMPKNDGTIFETEPKENEKDNAKEGETMRGKEKKEKIIQKKGKTKNNRSEEKKNKQQNNQIINEQNEKSTENGSGEKMEEKNGILKKENDRHLAISMAKQNEFESIGLLDDEKKWLLFLKDEFLIKTYQTFFSNPSESMRQIVAIGSQINEIGHRMEIIAKLYPTGDQKLLNSFKELQIAPSKWIHKKLEQNWQLIRNDLVANSPIQNDQTVLNCPAQKIDQALKTFPSKSDQKMAIDSPAQMIDQSEICPLTNCDLDNFGLKTLQKLLWKHMKMVLKFFDANGEIEEKSTENEEKEMEYIGQQIKLRKMALALLLDKNNHFDLTQKCHAKTGEESEEKKALFGTDFDLDSFCTFFNHFSLMELRHFDGQNSKLIGNDSDESLESLVSFISKNGFGLINDELKTKIDQAIQEIEQIVKKWNRKAKFIVMGSYQLGALTKHSDIDAICVVPELRSWRATKFFGKAKCQIQSNGGRNCADDSLFCHFCLTAQVTGLNRIQDAWVPLIKFKFEIDANTSVDFDIGLETFAIHEEIFKTLEPINYEQSDALSAKMANKIGQLANRRREFINSGGGYEELMEMNSQREKLKRKLRSLAGFEVGIIILKKLFATKKKEKEDNNQNILRKYRTLLLAVKMWAKEHHIYDNKLGFFNGISLSLLVAKVMLLYPMASLPFLIEKFFFTFSTWPWPTPVKLSDLPDGSALRWDPSEEKQKRSEIGYGIAAELAMPILTPGHIEQNATFNVNRSTATIIRREMQNAIKIVRNWPNLSISLNEKWKSLIKATKFKEKFSHFIRINCKAFALADFYDFCGYVETRIRLQLLIDVERFDRIRLAHAKQIVEKGQILGENLDGHSANKKNPRKSVFFKVWLVGLELDEQIASENESKSTNNWKNWKEALNLMLSEQFNAVILRAYRTKNGFGGPLLHIQLTAQYEQKH</sequence>
<dbReference type="Gene3D" id="3.30.460.10">
    <property type="entry name" value="Beta Polymerase, domain 2"/>
    <property type="match status" value="1"/>
</dbReference>
<evidence type="ECO:0000256" key="10">
    <source>
        <dbReference type="SAM" id="MobiDB-lite"/>
    </source>
</evidence>
<name>A0ABD2MC71_9BILA</name>
<evidence type="ECO:0000256" key="2">
    <source>
        <dbReference type="ARBA" id="ARBA00010912"/>
    </source>
</evidence>
<evidence type="ECO:0000313" key="13">
    <source>
        <dbReference type="EMBL" id="KAL3125081.1"/>
    </source>
</evidence>
<dbReference type="InterPro" id="IPR043519">
    <property type="entry name" value="NT_sf"/>
</dbReference>
<dbReference type="InterPro" id="IPR007012">
    <property type="entry name" value="PolA_pol_cen_dom"/>
</dbReference>
<keyword evidence="6" id="KW-0547">Nucleotide-binding</keyword>
<feature type="compositionally biased region" description="Basic residues" evidence="10">
    <location>
        <begin position="724"/>
        <end position="735"/>
    </location>
</feature>
<feature type="compositionally biased region" description="Basic and acidic residues" evidence="10">
    <location>
        <begin position="670"/>
        <end position="692"/>
    </location>
</feature>
<accession>A0ABD2MC71</accession>
<dbReference type="GO" id="GO:0005524">
    <property type="term" value="F:ATP binding"/>
    <property type="evidence" value="ECO:0007669"/>
    <property type="project" value="UniProtKB-KW"/>
</dbReference>
<dbReference type="EC" id="2.7.7.19" evidence="3"/>
<evidence type="ECO:0000256" key="9">
    <source>
        <dbReference type="ARBA" id="ARBA00048830"/>
    </source>
</evidence>
<keyword evidence="4" id="KW-0507">mRNA processing</keyword>
<organism evidence="13 14">
    <name type="scientific">Heterodera trifolii</name>
    <dbReference type="NCBI Taxonomy" id="157864"/>
    <lineage>
        <taxon>Eukaryota</taxon>
        <taxon>Metazoa</taxon>
        <taxon>Ecdysozoa</taxon>
        <taxon>Nematoda</taxon>
        <taxon>Chromadorea</taxon>
        <taxon>Rhabditida</taxon>
        <taxon>Tylenchina</taxon>
        <taxon>Tylenchomorpha</taxon>
        <taxon>Tylenchoidea</taxon>
        <taxon>Heteroderidae</taxon>
        <taxon>Heteroderinae</taxon>
        <taxon>Heterodera</taxon>
    </lineage>
</organism>
<feature type="region of interest" description="Disordered" evidence="10">
    <location>
        <begin position="555"/>
        <end position="587"/>
    </location>
</feature>
<evidence type="ECO:0000256" key="1">
    <source>
        <dbReference type="ARBA" id="ARBA00004123"/>
    </source>
</evidence>
<feature type="compositionally biased region" description="Basic and acidic residues" evidence="10">
    <location>
        <begin position="713"/>
        <end position="723"/>
    </location>
</feature>
<comment type="subcellular location">
    <subcellularLocation>
        <location evidence="1">Nucleus</location>
    </subcellularLocation>
</comment>
<keyword evidence="5" id="KW-0808">Transferase</keyword>
<dbReference type="InterPro" id="IPR011068">
    <property type="entry name" value="NuclTrfase_I-like_C"/>
</dbReference>
<evidence type="ECO:0000259" key="11">
    <source>
        <dbReference type="Pfam" id="PF01909"/>
    </source>
</evidence>
<dbReference type="EMBL" id="JBICBT010000051">
    <property type="protein sequence ID" value="KAL3125081.1"/>
    <property type="molecule type" value="Genomic_DNA"/>
</dbReference>
<keyword evidence="7" id="KW-0067">ATP-binding</keyword>
<dbReference type="SUPFAM" id="SSF55003">
    <property type="entry name" value="PAP/Archaeal CCA-adding enzyme, C-terminal domain"/>
    <property type="match status" value="1"/>
</dbReference>
<dbReference type="Pfam" id="PF01909">
    <property type="entry name" value="NTP_transf_2"/>
    <property type="match status" value="1"/>
</dbReference>
<gene>
    <name evidence="13" type="ORF">niasHT_000353</name>
</gene>
<dbReference type="GO" id="GO:0005634">
    <property type="term" value="C:nucleus"/>
    <property type="evidence" value="ECO:0007669"/>
    <property type="project" value="UniProtKB-SubCell"/>
</dbReference>
<dbReference type="GO" id="GO:0006397">
    <property type="term" value="P:mRNA processing"/>
    <property type="evidence" value="ECO:0007669"/>
    <property type="project" value="UniProtKB-KW"/>
</dbReference>
<dbReference type="PANTHER" id="PTHR10682">
    <property type="entry name" value="POLY A POLYMERASE"/>
    <property type="match status" value="1"/>
</dbReference>
<evidence type="ECO:0000256" key="6">
    <source>
        <dbReference type="ARBA" id="ARBA00022741"/>
    </source>
</evidence>
<dbReference type="Proteomes" id="UP001620626">
    <property type="component" value="Unassembled WGS sequence"/>
</dbReference>
<reference evidence="13 14" key="1">
    <citation type="submission" date="2024-10" db="EMBL/GenBank/DDBJ databases">
        <authorList>
            <person name="Kim D."/>
        </authorList>
    </citation>
    <scope>NUCLEOTIDE SEQUENCE [LARGE SCALE GENOMIC DNA]</scope>
    <source>
        <strain evidence="13">BH-2024</strain>
    </source>
</reference>
<evidence type="ECO:0000259" key="12">
    <source>
        <dbReference type="Pfam" id="PF04928"/>
    </source>
</evidence>
<dbReference type="SUPFAM" id="SSF81631">
    <property type="entry name" value="PAP/OAS1 substrate-binding domain"/>
    <property type="match status" value="1"/>
</dbReference>
<dbReference type="GO" id="GO:1990817">
    <property type="term" value="F:poly(A) RNA polymerase activity"/>
    <property type="evidence" value="ECO:0007669"/>
    <property type="project" value="UniProtKB-EC"/>
</dbReference>
<evidence type="ECO:0000256" key="4">
    <source>
        <dbReference type="ARBA" id="ARBA00022664"/>
    </source>
</evidence>
<feature type="domain" description="Polymerase nucleotidyl transferase" evidence="11">
    <location>
        <begin position="1291"/>
        <end position="1332"/>
    </location>
</feature>
<dbReference type="SUPFAM" id="SSF81301">
    <property type="entry name" value="Nucleotidyltransferase"/>
    <property type="match status" value="1"/>
</dbReference>
<dbReference type="Pfam" id="PF04928">
    <property type="entry name" value="PAP_central"/>
    <property type="match status" value="1"/>
</dbReference>
<comment type="similarity">
    <text evidence="2">Belongs to the poly(A) polymerase family.</text>
</comment>
<feature type="region of interest" description="Disordered" evidence="10">
    <location>
        <begin position="663"/>
        <end position="965"/>
    </location>
</feature>
<comment type="catalytic activity">
    <reaction evidence="9">
        <text>RNA(n) + ATP = RNA(n)-3'-adenine ribonucleotide + diphosphate</text>
        <dbReference type="Rhea" id="RHEA:11332"/>
        <dbReference type="Rhea" id="RHEA-COMP:14527"/>
        <dbReference type="Rhea" id="RHEA-COMP:17347"/>
        <dbReference type="ChEBI" id="CHEBI:30616"/>
        <dbReference type="ChEBI" id="CHEBI:33019"/>
        <dbReference type="ChEBI" id="CHEBI:140395"/>
        <dbReference type="ChEBI" id="CHEBI:173115"/>
        <dbReference type="EC" id="2.7.7.19"/>
    </reaction>
</comment>
<feature type="compositionally biased region" description="Basic and acidic residues" evidence="10">
    <location>
        <begin position="892"/>
        <end position="918"/>
    </location>
</feature>
<feature type="compositionally biased region" description="Basic and acidic residues" evidence="10">
    <location>
        <begin position="571"/>
        <end position="587"/>
    </location>
</feature>
<feature type="compositionally biased region" description="Basic and acidic residues" evidence="10">
    <location>
        <begin position="852"/>
        <end position="873"/>
    </location>
</feature>
<feature type="domain" description="Poly(A) polymerase central" evidence="12">
    <location>
        <begin position="1504"/>
        <end position="1644"/>
    </location>
</feature>
<keyword evidence="8" id="KW-0539">Nucleus</keyword>
<protein>
    <recommendedName>
        <fullName evidence="3">polynucleotide adenylyltransferase</fullName>
        <ecNumber evidence="3">2.7.7.19</ecNumber>
    </recommendedName>
</protein>
<keyword evidence="14" id="KW-1185">Reference proteome</keyword>
<dbReference type="CDD" id="cd05402">
    <property type="entry name" value="NT_PAP_TUTase"/>
    <property type="match status" value="1"/>
</dbReference>
<dbReference type="Gene3D" id="1.10.1410.10">
    <property type="match status" value="1"/>
</dbReference>
<evidence type="ECO:0000313" key="14">
    <source>
        <dbReference type="Proteomes" id="UP001620626"/>
    </source>
</evidence>
<evidence type="ECO:0000256" key="3">
    <source>
        <dbReference type="ARBA" id="ARBA00012388"/>
    </source>
</evidence>